<name>A0A7R8ZMM6_9CRUS</name>
<sequence length="302" mass="32573">MLRARDPQQDQDPTNLYIANLPPAMREADLTSLLESCGFGNVVSTRILRDPTSGNSKGVGFARMESKDVCENIIQKLNNTTPTGDFQGPIMVKFADGGGRRKQHQMNAMKATVQFGQEHQRSWRADGDVNQPPFTLDGLNHASLACTGLANGQLIPSVIRLPASAGPHQHQTSQPTAYPTQYWHTAANNMANPYYPQIQAPPMPQYVEAVDPNSLPYLVSHMQALSMGQPPQPTPYVINAPYHFPYAPGGVVPPMAGPMQPNGAPTGHEDGIPATMAEDHTSAHTHAALSAAGYIPQPQVAK</sequence>
<dbReference type="SMART" id="SM00360">
    <property type="entry name" value="RRM"/>
    <property type="match status" value="1"/>
</dbReference>
<dbReference type="EMBL" id="OB662535">
    <property type="protein sequence ID" value="CAD7230207.1"/>
    <property type="molecule type" value="Genomic_DNA"/>
</dbReference>
<dbReference type="Pfam" id="PF00076">
    <property type="entry name" value="RRM_1"/>
    <property type="match status" value="1"/>
</dbReference>
<dbReference type="SUPFAM" id="SSF54928">
    <property type="entry name" value="RNA-binding domain, RBD"/>
    <property type="match status" value="1"/>
</dbReference>
<evidence type="ECO:0000313" key="3">
    <source>
        <dbReference type="EMBL" id="CAD7230207.1"/>
    </source>
</evidence>
<dbReference type="OrthoDB" id="271725at2759"/>
<dbReference type="InterPro" id="IPR012677">
    <property type="entry name" value="Nucleotide-bd_a/b_plait_sf"/>
</dbReference>
<proteinExistence type="predicted"/>
<gene>
    <name evidence="3" type="ORF">CTOB1V02_LOCUS8069</name>
</gene>
<keyword evidence="2" id="KW-0694">RNA-binding</keyword>
<dbReference type="PROSITE" id="PS50102">
    <property type="entry name" value="RRM"/>
    <property type="match status" value="1"/>
</dbReference>
<dbReference type="AlphaFoldDB" id="A0A7R8ZMM6"/>
<protein>
    <submittedName>
        <fullName evidence="3">Uncharacterized protein</fullName>
    </submittedName>
</protein>
<evidence type="ECO:0000256" key="1">
    <source>
        <dbReference type="ARBA" id="ARBA00022737"/>
    </source>
</evidence>
<reference evidence="3" key="1">
    <citation type="submission" date="2020-11" db="EMBL/GenBank/DDBJ databases">
        <authorList>
            <person name="Tran Van P."/>
        </authorList>
    </citation>
    <scope>NUCLEOTIDE SEQUENCE</scope>
</reference>
<dbReference type="GO" id="GO:0003723">
    <property type="term" value="F:RNA binding"/>
    <property type="evidence" value="ECO:0007669"/>
    <property type="project" value="UniProtKB-UniRule"/>
</dbReference>
<evidence type="ECO:0000256" key="2">
    <source>
        <dbReference type="ARBA" id="ARBA00022884"/>
    </source>
</evidence>
<dbReference type="PANTHER" id="PTHR24012">
    <property type="entry name" value="RNA BINDING PROTEIN"/>
    <property type="match status" value="1"/>
</dbReference>
<accession>A0A7R8ZMM6</accession>
<dbReference type="InterPro" id="IPR000504">
    <property type="entry name" value="RRM_dom"/>
</dbReference>
<dbReference type="Gene3D" id="3.30.70.330">
    <property type="match status" value="1"/>
</dbReference>
<organism evidence="3">
    <name type="scientific">Cyprideis torosa</name>
    <dbReference type="NCBI Taxonomy" id="163714"/>
    <lineage>
        <taxon>Eukaryota</taxon>
        <taxon>Metazoa</taxon>
        <taxon>Ecdysozoa</taxon>
        <taxon>Arthropoda</taxon>
        <taxon>Crustacea</taxon>
        <taxon>Oligostraca</taxon>
        <taxon>Ostracoda</taxon>
        <taxon>Podocopa</taxon>
        <taxon>Podocopida</taxon>
        <taxon>Cytherocopina</taxon>
        <taxon>Cytheroidea</taxon>
        <taxon>Cytherideidae</taxon>
        <taxon>Cyprideis</taxon>
    </lineage>
</organism>
<dbReference type="InterPro" id="IPR035979">
    <property type="entry name" value="RBD_domain_sf"/>
</dbReference>
<keyword evidence="1" id="KW-0677">Repeat</keyword>